<protein>
    <submittedName>
        <fullName evidence="2">PilZ domain-containing protein</fullName>
    </submittedName>
</protein>
<reference evidence="2 3" key="1">
    <citation type="submission" date="2018-12" db="EMBL/GenBank/DDBJ databases">
        <title>Sphingomonas sp. HMF7854 Genome sequencing and assembly.</title>
        <authorList>
            <person name="Cha I."/>
            <person name="Kang H."/>
            <person name="Kim H."/>
            <person name="Kang J."/>
            <person name="Joh K."/>
        </authorList>
    </citation>
    <scope>NUCLEOTIDE SEQUENCE [LARGE SCALE GENOMIC DNA]</scope>
    <source>
        <strain evidence="2 3">HMF7854</strain>
    </source>
</reference>
<dbReference type="Pfam" id="PF07238">
    <property type="entry name" value="PilZ"/>
    <property type="match status" value="1"/>
</dbReference>
<name>A0A3R9YN69_9SPHN</name>
<sequence length="122" mass="13424">MHFGIRQGGGRRPAKREATPLPALLTTLGRTYSVEAVDLSITGARLRGDDLPEIGTELELKLESLNAFAVVCWRKDTECGLEFDLPLSGPEIAALCNDVARSAWMPADVRQAFDHWKNGFAR</sequence>
<evidence type="ECO:0000313" key="2">
    <source>
        <dbReference type="EMBL" id="RST31330.1"/>
    </source>
</evidence>
<dbReference type="SUPFAM" id="SSF141371">
    <property type="entry name" value="PilZ domain-like"/>
    <property type="match status" value="1"/>
</dbReference>
<dbReference type="OrthoDB" id="7569417at2"/>
<proteinExistence type="predicted"/>
<evidence type="ECO:0000313" key="3">
    <source>
        <dbReference type="Proteomes" id="UP000274661"/>
    </source>
</evidence>
<dbReference type="Gene3D" id="2.40.10.220">
    <property type="entry name" value="predicted glycosyltransferase like domains"/>
    <property type="match status" value="1"/>
</dbReference>
<dbReference type="GO" id="GO:0035438">
    <property type="term" value="F:cyclic-di-GMP binding"/>
    <property type="evidence" value="ECO:0007669"/>
    <property type="project" value="InterPro"/>
</dbReference>
<feature type="domain" description="PilZ" evidence="1">
    <location>
        <begin position="11"/>
        <end position="94"/>
    </location>
</feature>
<dbReference type="Proteomes" id="UP000274661">
    <property type="component" value="Unassembled WGS sequence"/>
</dbReference>
<organism evidence="2 3">
    <name type="scientific">Sphingomonas ginkgonis</name>
    <dbReference type="NCBI Taxonomy" id="2315330"/>
    <lineage>
        <taxon>Bacteria</taxon>
        <taxon>Pseudomonadati</taxon>
        <taxon>Pseudomonadota</taxon>
        <taxon>Alphaproteobacteria</taxon>
        <taxon>Sphingomonadales</taxon>
        <taxon>Sphingomonadaceae</taxon>
        <taxon>Sphingomonas</taxon>
    </lineage>
</organism>
<evidence type="ECO:0000259" key="1">
    <source>
        <dbReference type="Pfam" id="PF07238"/>
    </source>
</evidence>
<dbReference type="AlphaFoldDB" id="A0A3R9YN69"/>
<dbReference type="RefSeq" id="WP_126719158.1">
    <property type="nucleotide sequence ID" value="NZ_RWJF01000001.1"/>
</dbReference>
<dbReference type="EMBL" id="RWJF01000001">
    <property type="protein sequence ID" value="RST31330.1"/>
    <property type="molecule type" value="Genomic_DNA"/>
</dbReference>
<keyword evidence="3" id="KW-1185">Reference proteome</keyword>
<gene>
    <name evidence="2" type="ORF">HMF7854_11135</name>
</gene>
<accession>A0A3R9YN69</accession>
<comment type="caution">
    <text evidence="2">The sequence shown here is derived from an EMBL/GenBank/DDBJ whole genome shotgun (WGS) entry which is preliminary data.</text>
</comment>
<dbReference type="InterPro" id="IPR009875">
    <property type="entry name" value="PilZ_domain"/>
</dbReference>